<evidence type="ECO:0000313" key="7">
    <source>
        <dbReference type="Proteomes" id="UP000467193"/>
    </source>
</evidence>
<evidence type="ECO:0000256" key="4">
    <source>
        <dbReference type="ARBA" id="ARBA00038652"/>
    </source>
</evidence>
<dbReference type="Pfam" id="PF01420">
    <property type="entry name" value="Methylase_S"/>
    <property type="match status" value="2"/>
</dbReference>
<protein>
    <submittedName>
        <fullName evidence="6">Restriction modification system DNA specificity domain-containing protein</fullName>
    </submittedName>
</protein>
<keyword evidence="7" id="KW-1185">Reference proteome</keyword>
<evidence type="ECO:0000256" key="3">
    <source>
        <dbReference type="ARBA" id="ARBA00023125"/>
    </source>
</evidence>
<gene>
    <name evidence="6" type="ORF">MSEDJ_29820</name>
</gene>
<dbReference type="SUPFAM" id="SSF116734">
    <property type="entry name" value="DNA methylase specificity domain"/>
    <property type="match status" value="2"/>
</dbReference>
<dbReference type="REBASE" id="374077">
    <property type="entry name" value="S.Mse17899ORF29810P"/>
</dbReference>
<sequence length="438" mass="49201">MNWGDPYPAYQDTGVQWLQHIPQQWAVRSPKTLFARHREPAHEGDRQLTASQADGVVYQDEFMEARGAKVVQVIEGQAGLKHVSAGDFVISLRSFQGGIEWSAGSGKISPAYTVLSPRREVVERYFVYLLKSHGFIQELRSTSNQLRDGQSLGLDHFSQVPLPLPPTNEQVAISRFLDRETAKIDALVAKQEQLITTLREDRTATITHAVTKGLDPDVEMKDSGVEWLDHIPSHWETTRLGWVVDRIVDCAHSTPIAHQEGEYTVVRSGSIRDGKYRPEYSFQTNRTVYLERVERAVPTPGDIFFTREAPAGEACVIPDLSNLCLGQRMVLLKTNDTVYLSDLIVQAIYSRSIRAYFDVQLNGSTVGNLKMDRIAKTPLPYPPIDEQRRIVAFLNERCTEIDVLIDKANDAITMLHEYRSALITEAVTGKIDVRGAVA</sequence>
<reference evidence="6 7" key="1">
    <citation type="journal article" date="2019" name="Emerg. Microbes Infect.">
        <title>Comprehensive subspecies identification of 175 nontuberculous mycobacteria species based on 7547 genomic profiles.</title>
        <authorList>
            <person name="Matsumoto Y."/>
            <person name="Kinjo T."/>
            <person name="Motooka D."/>
            <person name="Nabeya D."/>
            <person name="Jung N."/>
            <person name="Uechi K."/>
            <person name="Horii T."/>
            <person name="Iida T."/>
            <person name="Fujita J."/>
            <person name="Nakamura S."/>
        </authorList>
    </citation>
    <scope>NUCLEOTIDE SEQUENCE [LARGE SCALE GENOMIC DNA]</scope>
    <source>
        <strain evidence="6 7">JCM 17899</strain>
    </source>
</reference>
<dbReference type="Proteomes" id="UP000467193">
    <property type="component" value="Chromosome"/>
</dbReference>
<keyword evidence="3" id="KW-0238">DNA-binding</keyword>
<comment type="similarity">
    <text evidence="1">Belongs to the type-I restriction system S methylase family.</text>
</comment>
<accession>A0A7I7QSP8</accession>
<dbReference type="InterPro" id="IPR051212">
    <property type="entry name" value="Type-I_RE_S_subunit"/>
</dbReference>
<dbReference type="PANTHER" id="PTHR43140">
    <property type="entry name" value="TYPE-1 RESTRICTION ENZYME ECOKI SPECIFICITY PROTEIN"/>
    <property type="match status" value="1"/>
</dbReference>
<keyword evidence="2" id="KW-0680">Restriction system</keyword>
<dbReference type="KEGG" id="msei:MSEDJ_29820"/>
<dbReference type="EMBL" id="AP022588">
    <property type="protein sequence ID" value="BBY28886.1"/>
    <property type="molecule type" value="Genomic_DNA"/>
</dbReference>
<organism evidence="6 7">
    <name type="scientific">Mycolicibacterium sediminis</name>
    <dbReference type="NCBI Taxonomy" id="1286180"/>
    <lineage>
        <taxon>Bacteria</taxon>
        <taxon>Bacillati</taxon>
        <taxon>Actinomycetota</taxon>
        <taxon>Actinomycetes</taxon>
        <taxon>Mycobacteriales</taxon>
        <taxon>Mycobacteriaceae</taxon>
        <taxon>Mycolicibacterium</taxon>
    </lineage>
</organism>
<feature type="domain" description="Type I restriction modification DNA specificity" evidence="5">
    <location>
        <begin position="235"/>
        <end position="395"/>
    </location>
</feature>
<dbReference type="InterPro" id="IPR000055">
    <property type="entry name" value="Restrct_endonuc_typeI_TRD"/>
</dbReference>
<feature type="domain" description="Type I restriction modification DNA specificity" evidence="5">
    <location>
        <begin position="69"/>
        <end position="192"/>
    </location>
</feature>
<name>A0A7I7QSP8_9MYCO</name>
<proteinExistence type="inferred from homology"/>
<dbReference type="GO" id="GO:0003677">
    <property type="term" value="F:DNA binding"/>
    <property type="evidence" value="ECO:0007669"/>
    <property type="project" value="UniProtKB-KW"/>
</dbReference>
<dbReference type="InterPro" id="IPR044946">
    <property type="entry name" value="Restrct_endonuc_typeI_TRD_sf"/>
</dbReference>
<evidence type="ECO:0000313" key="6">
    <source>
        <dbReference type="EMBL" id="BBY28886.1"/>
    </source>
</evidence>
<dbReference type="AlphaFoldDB" id="A0A7I7QSP8"/>
<evidence type="ECO:0000256" key="1">
    <source>
        <dbReference type="ARBA" id="ARBA00010923"/>
    </source>
</evidence>
<dbReference type="GO" id="GO:0009307">
    <property type="term" value="P:DNA restriction-modification system"/>
    <property type="evidence" value="ECO:0007669"/>
    <property type="project" value="UniProtKB-KW"/>
</dbReference>
<dbReference type="PANTHER" id="PTHR43140:SF1">
    <property type="entry name" value="TYPE I RESTRICTION ENZYME ECOKI SPECIFICITY SUBUNIT"/>
    <property type="match status" value="1"/>
</dbReference>
<dbReference type="Gene3D" id="3.90.220.20">
    <property type="entry name" value="DNA methylase specificity domains"/>
    <property type="match status" value="2"/>
</dbReference>
<evidence type="ECO:0000259" key="5">
    <source>
        <dbReference type="Pfam" id="PF01420"/>
    </source>
</evidence>
<dbReference type="Gene3D" id="1.10.287.1120">
    <property type="entry name" value="Bipartite methylase S protein"/>
    <property type="match status" value="1"/>
</dbReference>
<comment type="subunit">
    <text evidence="4">The methyltransferase is composed of M and S polypeptides.</text>
</comment>
<evidence type="ECO:0000256" key="2">
    <source>
        <dbReference type="ARBA" id="ARBA00022747"/>
    </source>
</evidence>